<reference evidence="2" key="1">
    <citation type="journal article" date="2022" name="Int. J. Mol. Sci.">
        <title>Draft Genome of Tanacetum Coccineum: Genomic Comparison of Closely Related Tanacetum-Family Plants.</title>
        <authorList>
            <person name="Yamashiro T."/>
            <person name="Shiraishi A."/>
            <person name="Nakayama K."/>
            <person name="Satake H."/>
        </authorList>
    </citation>
    <scope>NUCLEOTIDE SEQUENCE</scope>
</reference>
<feature type="compositionally biased region" description="Polar residues" evidence="1">
    <location>
        <begin position="143"/>
        <end position="152"/>
    </location>
</feature>
<proteinExistence type="predicted"/>
<keyword evidence="3" id="KW-1185">Reference proteome</keyword>
<dbReference type="Proteomes" id="UP001151760">
    <property type="component" value="Unassembled WGS sequence"/>
</dbReference>
<protein>
    <submittedName>
        <fullName evidence="2">Uncharacterized protein</fullName>
    </submittedName>
</protein>
<feature type="region of interest" description="Disordered" evidence="1">
    <location>
        <begin position="202"/>
        <end position="259"/>
    </location>
</feature>
<feature type="compositionally biased region" description="Low complexity" evidence="1">
    <location>
        <begin position="131"/>
        <end position="140"/>
    </location>
</feature>
<organism evidence="2 3">
    <name type="scientific">Tanacetum coccineum</name>
    <dbReference type="NCBI Taxonomy" id="301880"/>
    <lineage>
        <taxon>Eukaryota</taxon>
        <taxon>Viridiplantae</taxon>
        <taxon>Streptophyta</taxon>
        <taxon>Embryophyta</taxon>
        <taxon>Tracheophyta</taxon>
        <taxon>Spermatophyta</taxon>
        <taxon>Magnoliopsida</taxon>
        <taxon>eudicotyledons</taxon>
        <taxon>Gunneridae</taxon>
        <taxon>Pentapetalae</taxon>
        <taxon>asterids</taxon>
        <taxon>campanulids</taxon>
        <taxon>Asterales</taxon>
        <taxon>Asteraceae</taxon>
        <taxon>Asteroideae</taxon>
        <taxon>Anthemideae</taxon>
        <taxon>Anthemidinae</taxon>
        <taxon>Tanacetum</taxon>
    </lineage>
</organism>
<name>A0ABQ5H5C6_9ASTR</name>
<feature type="compositionally biased region" description="Basic and acidic residues" evidence="1">
    <location>
        <begin position="219"/>
        <end position="240"/>
    </location>
</feature>
<feature type="compositionally biased region" description="Low complexity" evidence="1">
    <location>
        <begin position="80"/>
        <end position="105"/>
    </location>
</feature>
<evidence type="ECO:0000256" key="1">
    <source>
        <dbReference type="SAM" id="MobiDB-lite"/>
    </source>
</evidence>
<dbReference type="EMBL" id="BQNB010019167">
    <property type="protein sequence ID" value="GJT82437.1"/>
    <property type="molecule type" value="Genomic_DNA"/>
</dbReference>
<reference evidence="2" key="2">
    <citation type="submission" date="2022-01" db="EMBL/GenBank/DDBJ databases">
        <authorList>
            <person name="Yamashiro T."/>
            <person name="Shiraishi A."/>
            <person name="Satake H."/>
            <person name="Nakayama K."/>
        </authorList>
    </citation>
    <scope>NUCLEOTIDE SEQUENCE</scope>
</reference>
<accession>A0ABQ5H5C6</accession>
<evidence type="ECO:0000313" key="2">
    <source>
        <dbReference type="EMBL" id="GJT82437.1"/>
    </source>
</evidence>
<feature type="region of interest" description="Disordered" evidence="1">
    <location>
        <begin position="80"/>
        <end position="153"/>
    </location>
</feature>
<sequence>MQRCLFSKRTLRGRSLCFVLEMINQVTPPDTCSVQAPSGGVTVMAISVISISSDSSEDSVGTPIGRVILFGTIPTTIPDTTPVITPPATQTDTPVIPTETPIIAPTIPPSPDYTPASPDYSPASDSDDAPDTPSSPTHDTPFTEITASTQRSPIIPRRRVMLLASGQPIPYGRPYRYHLNGPVHMMTARKRVRPLPTYRLAERHSTDHSSSDSSSEASSDFHSDASSDPSSRHSLSDHSSPDLPGTSAGLSRKRRKSPMTSVPALSSVFGALSPVRADLIPLPKRVKDSGYLAEVDACLILQGPTREASVKKDNLLASKMFMENFLRNLHFGA</sequence>
<feature type="compositionally biased region" description="Low complexity" evidence="1">
    <location>
        <begin position="114"/>
        <end position="124"/>
    </location>
</feature>
<evidence type="ECO:0000313" key="3">
    <source>
        <dbReference type="Proteomes" id="UP001151760"/>
    </source>
</evidence>
<comment type="caution">
    <text evidence="2">The sequence shown here is derived from an EMBL/GenBank/DDBJ whole genome shotgun (WGS) entry which is preliminary data.</text>
</comment>
<gene>
    <name evidence="2" type="ORF">Tco_1056779</name>
</gene>